<organism evidence="1 2">
    <name type="scientific">Xylaria flabelliformis</name>
    <dbReference type="NCBI Taxonomy" id="2512241"/>
    <lineage>
        <taxon>Eukaryota</taxon>
        <taxon>Fungi</taxon>
        <taxon>Dikarya</taxon>
        <taxon>Ascomycota</taxon>
        <taxon>Pezizomycotina</taxon>
        <taxon>Sordariomycetes</taxon>
        <taxon>Xylariomycetidae</taxon>
        <taxon>Xylariales</taxon>
        <taxon>Xylariaceae</taxon>
        <taxon>Xylaria</taxon>
    </lineage>
</organism>
<protein>
    <submittedName>
        <fullName evidence="1">Uncharacterized protein</fullName>
    </submittedName>
</protein>
<reference evidence="2" key="1">
    <citation type="submission" date="2019-06" db="EMBL/GenBank/DDBJ databases">
        <title>Draft genome sequence of the griseofulvin-producing fungus Xylaria cubensis strain G536.</title>
        <authorList>
            <person name="Mead M.E."/>
            <person name="Raja H.A."/>
            <person name="Steenwyk J.L."/>
            <person name="Knowles S.L."/>
            <person name="Oberlies N.H."/>
            <person name="Rokas A."/>
        </authorList>
    </citation>
    <scope>NUCLEOTIDE SEQUENCE [LARGE SCALE GENOMIC DNA]</scope>
    <source>
        <strain evidence="2">G536</strain>
    </source>
</reference>
<accession>A0A553IA94</accession>
<comment type="caution">
    <text evidence="1">The sequence shown here is derived from an EMBL/GenBank/DDBJ whole genome shotgun (WGS) entry which is preliminary data.</text>
</comment>
<evidence type="ECO:0000313" key="2">
    <source>
        <dbReference type="Proteomes" id="UP000319160"/>
    </source>
</evidence>
<gene>
    <name evidence="1" type="ORF">FHL15_001920</name>
</gene>
<name>A0A553IA94_9PEZI</name>
<dbReference type="AlphaFoldDB" id="A0A553IA94"/>
<dbReference type="Proteomes" id="UP000319160">
    <property type="component" value="Unassembled WGS sequence"/>
</dbReference>
<proteinExistence type="predicted"/>
<sequence length="77" mass="8286">MLPKCHRCEAGGNMFIPNIVGKGPTNLSQNSSAMQYMTRQIRITEPPIQALDYAAPVSLTPGTKPKILVAYAVEAPS</sequence>
<evidence type="ECO:0000313" key="1">
    <source>
        <dbReference type="EMBL" id="TRX97126.1"/>
    </source>
</evidence>
<dbReference type="EMBL" id="VFLP01000007">
    <property type="protein sequence ID" value="TRX97126.1"/>
    <property type="molecule type" value="Genomic_DNA"/>
</dbReference>
<keyword evidence="2" id="KW-1185">Reference proteome</keyword>